<organism evidence="13 14">
    <name type="scientific">Legionella hackeliae</name>
    <dbReference type="NCBI Taxonomy" id="449"/>
    <lineage>
        <taxon>Bacteria</taxon>
        <taxon>Pseudomonadati</taxon>
        <taxon>Pseudomonadota</taxon>
        <taxon>Gammaproteobacteria</taxon>
        <taxon>Legionellales</taxon>
        <taxon>Legionellaceae</taxon>
        <taxon>Legionella</taxon>
    </lineage>
</organism>
<evidence type="ECO:0000256" key="8">
    <source>
        <dbReference type="ARBA" id="ARBA00023136"/>
    </source>
</evidence>
<feature type="transmembrane region" description="Helical" evidence="12">
    <location>
        <begin position="135"/>
        <end position="152"/>
    </location>
</feature>
<keyword evidence="9" id="KW-0594">Phospholipid biosynthesis</keyword>
<keyword evidence="7" id="KW-0443">Lipid metabolism</keyword>
<keyword evidence="5 12" id="KW-0812">Transmembrane</keyword>
<evidence type="ECO:0000256" key="6">
    <source>
        <dbReference type="ARBA" id="ARBA00022989"/>
    </source>
</evidence>
<feature type="transmembrane region" description="Helical" evidence="12">
    <location>
        <begin position="45"/>
        <end position="66"/>
    </location>
</feature>
<gene>
    <name evidence="13" type="ORF">LHA_3009</name>
</gene>
<evidence type="ECO:0000256" key="12">
    <source>
        <dbReference type="SAM" id="Phobius"/>
    </source>
</evidence>
<dbReference type="RefSeq" id="WP_231861936.1">
    <property type="nucleotide sequence ID" value="NZ_LN681225.1"/>
</dbReference>
<dbReference type="GO" id="GO:0016020">
    <property type="term" value="C:membrane"/>
    <property type="evidence" value="ECO:0007669"/>
    <property type="project" value="UniProtKB-SubCell"/>
</dbReference>
<dbReference type="STRING" id="449.LHA_3009"/>
<keyword evidence="6 12" id="KW-1133">Transmembrane helix</keyword>
<accession>A0A0A8UT10</accession>
<keyword evidence="4 11" id="KW-0808">Transferase</keyword>
<evidence type="ECO:0000256" key="7">
    <source>
        <dbReference type="ARBA" id="ARBA00023098"/>
    </source>
</evidence>
<dbReference type="InterPro" id="IPR000462">
    <property type="entry name" value="CDP-OH_P_trans"/>
</dbReference>
<dbReference type="GO" id="GO:0046474">
    <property type="term" value="P:glycerophospholipid biosynthetic process"/>
    <property type="evidence" value="ECO:0007669"/>
    <property type="project" value="TreeGrafter"/>
</dbReference>
<dbReference type="Pfam" id="PF01066">
    <property type="entry name" value="CDP-OH_P_transf"/>
    <property type="match status" value="1"/>
</dbReference>
<dbReference type="PANTHER" id="PTHR14269">
    <property type="entry name" value="CDP-DIACYLGLYCEROL--GLYCEROL-3-PHOSPHATE 3-PHOSPHATIDYLTRANSFERASE-RELATED"/>
    <property type="match status" value="1"/>
</dbReference>
<comment type="similarity">
    <text evidence="2 11">Belongs to the CDP-alcohol phosphatidyltransferase class-I family.</text>
</comment>
<name>A0A0A8UT10_LEGHA</name>
<evidence type="ECO:0000256" key="1">
    <source>
        <dbReference type="ARBA" id="ARBA00004141"/>
    </source>
</evidence>
<feature type="transmembrane region" description="Helical" evidence="12">
    <location>
        <begin position="172"/>
        <end position="188"/>
    </location>
</feature>
<feature type="transmembrane region" description="Helical" evidence="12">
    <location>
        <begin position="111"/>
        <end position="129"/>
    </location>
</feature>
<dbReference type="PATRIC" id="fig|449.7.peg.1543"/>
<evidence type="ECO:0000256" key="9">
    <source>
        <dbReference type="ARBA" id="ARBA00023209"/>
    </source>
</evidence>
<evidence type="ECO:0000256" key="10">
    <source>
        <dbReference type="ARBA" id="ARBA00023264"/>
    </source>
</evidence>
<evidence type="ECO:0000256" key="4">
    <source>
        <dbReference type="ARBA" id="ARBA00022679"/>
    </source>
</evidence>
<evidence type="ECO:0000313" key="14">
    <source>
        <dbReference type="Proteomes" id="UP000032803"/>
    </source>
</evidence>
<feature type="transmembrane region" description="Helical" evidence="12">
    <location>
        <begin position="72"/>
        <end position="90"/>
    </location>
</feature>
<dbReference type="EMBL" id="LN681225">
    <property type="protein sequence ID" value="CEK12000.1"/>
    <property type="molecule type" value="Genomic_DNA"/>
</dbReference>
<reference evidence="14" key="1">
    <citation type="submission" date="2014-09" db="EMBL/GenBank/DDBJ databases">
        <authorList>
            <person name="Gomez-Valero L."/>
        </authorList>
    </citation>
    <scope>NUCLEOTIDE SEQUENCE [LARGE SCALE GENOMIC DNA]</scope>
    <source>
        <strain evidence="14">ATCC35250</strain>
    </source>
</reference>
<sequence>MTVTKGLYTLEQNHLPWLCYPVAIAAKMQKSKSDEGMFKFPVLKYIPNALTVLRFVLIVPFLVFLYEKEYTHAFYLFLVAGLTDGFDGWLARHFQWQSPLGSFIDPMADKLLVASSFISLALIGSLPWWLVVLVFLRDLTISLGVIAWYWLVQRQLDFVPTLLSKVNTSLQLALVTLCLFELAFFTFAPYLVEVLLFSTAITTAASYIDYVWTWGKKAYSRNALDK</sequence>
<proteinExistence type="inferred from homology"/>
<dbReference type="InterPro" id="IPR050324">
    <property type="entry name" value="CDP-alcohol_PTase-I"/>
</dbReference>
<dbReference type="Proteomes" id="UP000032803">
    <property type="component" value="Chromosome I"/>
</dbReference>
<dbReference type="PANTHER" id="PTHR14269:SF11">
    <property type="entry name" value="CDP-DIACYLGLYCEROL--GLYCEROL-3-PHOSPHATE 3-PHOSPHATIDYLTRANSFERASE"/>
    <property type="match status" value="1"/>
</dbReference>
<dbReference type="Gene3D" id="1.20.120.1760">
    <property type="match status" value="1"/>
</dbReference>
<comment type="subcellular location">
    <subcellularLocation>
        <location evidence="1">Membrane</location>
        <topology evidence="1">Multi-pass membrane protein</topology>
    </subcellularLocation>
</comment>
<dbReference type="KEGG" id="lha:LHA_3009"/>
<dbReference type="GO" id="GO:0016780">
    <property type="term" value="F:phosphotransferase activity, for other substituted phosphate groups"/>
    <property type="evidence" value="ECO:0007669"/>
    <property type="project" value="InterPro"/>
</dbReference>
<dbReference type="InterPro" id="IPR043130">
    <property type="entry name" value="CDP-OH_PTrfase_TM_dom"/>
</dbReference>
<dbReference type="HOGENOM" id="CLU_051314_6_2_6"/>
<dbReference type="InterPro" id="IPR048254">
    <property type="entry name" value="CDP_ALCOHOL_P_TRANSF_CS"/>
</dbReference>
<evidence type="ECO:0000256" key="3">
    <source>
        <dbReference type="ARBA" id="ARBA00022516"/>
    </source>
</evidence>
<keyword evidence="8 12" id="KW-0472">Membrane</keyword>
<dbReference type="PROSITE" id="PS00379">
    <property type="entry name" value="CDP_ALCOHOL_P_TRANSF"/>
    <property type="match status" value="1"/>
</dbReference>
<keyword evidence="10" id="KW-1208">Phospholipid metabolism</keyword>
<evidence type="ECO:0000256" key="5">
    <source>
        <dbReference type="ARBA" id="ARBA00022692"/>
    </source>
</evidence>
<evidence type="ECO:0000256" key="11">
    <source>
        <dbReference type="RuleBase" id="RU003750"/>
    </source>
</evidence>
<protein>
    <submittedName>
        <fullName evidence="13">Phosphatidylglycerophosphate synthase (Modular protein)</fullName>
    </submittedName>
</protein>
<keyword evidence="3" id="KW-0444">Lipid biosynthesis</keyword>
<keyword evidence="14" id="KW-1185">Reference proteome</keyword>
<dbReference type="AlphaFoldDB" id="A0A0A8UT10"/>
<evidence type="ECO:0000313" key="13">
    <source>
        <dbReference type="EMBL" id="CEK12000.1"/>
    </source>
</evidence>
<evidence type="ECO:0000256" key="2">
    <source>
        <dbReference type="ARBA" id="ARBA00010441"/>
    </source>
</evidence>